<feature type="modified residue" description="Phosphohistidine" evidence="2">
    <location>
        <position position="63"/>
    </location>
</feature>
<dbReference type="GO" id="GO:0004672">
    <property type="term" value="F:protein kinase activity"/>
    <property type="evidence" value="ECO:0007669"/>
    <property type="project" value="UniProtKB-ARBA"/>
</dbReference>
<dbReference type="PATRIC" id="fig|1076.23.peg.6296"/>
<dbReference type="Pfam" id="PF01627">
    <property type="entry name" value="Hpt"/>
    <property type="match status" value="1"/>
</dbReference>
<dbReference type="Proteomes" id="UP000032515">
    <property type="component" value="Unassembled WGS sequence"/>
</dbReference>
<dbReference type="OrthoDB" id="9131849at2"/>
<evidence type="ECO:0000313" key="4">
    <source>
        <dbReference type="EMBL" id="KIZ47551.1"/>
    </source>
</evidence>
<evidence type="ECO:0000256" key="2">
    <source>
        <dbReference type="PROSITE-ProRule" id="PRU00110"/>
    </source>
</evidence>
<dbReference type="InterPro" id="IPR008207">
    <property type="entry name" value="Sig_transdc_His_kin_Hpt_dom"/>
</dbReference>
<dbReference type="AlphaFoldDB" id="A0A0D7F407"/>
<dbReference type="InterPro" id="IPR036641">
    <property type="entry name" value="HPT_dom_sf"/>
</dbReference>
<sequence>MTTGQTDDGLFDEAQIGMLRDAIGPDDLFAMLAALPPAAAQSLAAISVALDSNDVAQAKRAAHLLKGCASTFGASGLAAIAREIELELPSIETIQHRMPALIETLDRTTAALKGVAGVTMQEHGGS</sequence>
<dbReference type="SUPFAM" id="SSF47226">
    <property type="entry name" value="Histidine-containing phosphotransfer domain, HPT domain"/>
    <property type="match status" value="1"/>
</dbReference>
<dbReference type="EMBL" id="JXXE01000070">
    <property type="protein sequence ID" value="KIZ47551.1"/>
    <property type="molecule type" value="Genomic_DNA"/>
</dbReference>
<proteinExistence type="predicted"/>
<name>A0A0D7F407_RHOPL</name>
<keyword evidence="1" id="KW-0902">Two-component regulatory system</keyword>
<reference evidence="4 5" key="1">
    <citation type="submission" date="2014-11" db="EMBL/GenBank/DDBJ databases">
        <title>Genomics and ecophysiology of heterotrophic nitrogen fixing bacteria isolated from estuarine surface water.</title>
        <authorList>
            <person name="Bentzon-Tilia M."/>
            <person name="Severin I."/>
            <person name="Hansen L.H."/>
            <person name="Riemann L."/>
        </authorList>
    </citation>
    <scope>NUCLEOTIDE SEQUENCE [LARGE SCALE GENOMIC DNA]</scope>
    <source>
        <strain evidence="4 5">BAL398</strain>
    </source>
</reference>
<dbReference type="RefSeq" id="WP_044405852.1">
    <property type="nucleotide sequence ID" value="NZ_JXXE01000070.1"/>
</dbReference>
<gene>
    <name evidence="4" type="ORF">OO17_03735</name>
</gene>
<dbReference type="Gene3D" id="1.20.120.160">
    <property type="entry name" value="HPT domain"/>
    <property type="match status" value="1"/>
</dbReference>
<dbReference type="PROSITE" id="PS50894">
    <property type="entry name" value="HPT"/>
    <property type="match status" value="1"/>
</dbReference>
<evidence type="ECO:0000259" key="3">
    <source>
        <dbReference type="PROSITE" id="PS50894"/>
    </source>
</evidence>
<evidence type="ECO:0000313" key="5">
    <source>
        <dbReference type="Proteomes" id="UP000032515"/>
    </source>
</evidence>
<keyword evidence="2" id="KW-0597">Phosphoprotein</keyword>
<comment type="caution">
    <text evidence="4">The sequence shown here is derived from an EMBL/GenBank/DDBJ whole genome shotgun (WGS) entry which is preliminary data.</text>
</comment>
<dbReference type="GO" id="GO:0000160">
    <property type="term" value="P:phosphorelay signal transduction system"/>
    <property type="evidence" value="ECO:0007669"/>
    <property type="project" value="UniProtKB-KW"/>
</dbReference>
<accession>A0A0D7F407</accession>
<evidence type="ECO:0000256" key="1">
    <source>
        <dbReference type="ARBA" id="ARBA00023012"/>
    </source>
</evidence>
<feature type="domain" description="HPt" evidence="3">
    <location>
        <begin position="24"/>
        <end position="115"/>
    </location>
</feature>
<organism evidence="4 5">
    <name type="scientific">Rhodopseudomonas palustris</name>
    <dbReference type="NCBI Taxonomy" id="1076"/>
    <lineage>
        <taxon>Bacteria</taxon>
        <taxon>Pseudomonadati</taxon>
        <taxon>Pseudomonadota</taxon>
        <taxon>Alphaproteobacteria</taxon>
        <taxon>Hyphomicrobiales</taxon>
        <taxon>Nitrobacteraceae</taxon>
        <taxon>Rhodopseudomonas</taxon>
    </lineage>
</organism>
<protein>
    <recommendedName>
        <fullName evidence="3">HPt domain-containing protein</fullName>
    </recommendedName>
</protein>